<evidence type="ECO:0000313" key="7">
    <source>
        <dbReference type="EMBL" id="OPG15436.1"/>
    </source>
</evidence>
<dbReference type="Pfam" id="PF13007">
    <property type="entry name" value="LZ_Tnp_IS66"/>
    <property type="match status" value="1"/>
</dbReference>
<evidence type="ECO:0000259" key="5">
    <source>
        <dbReference type="Pfam" id="PF13007"/>
    </source>
</evidence>
<dbReference type="InterPro" id="IPR024463">
    <property type="entry name" value="Transposase_TnpC_homeodom"/>
</dbReference>
<feature type="domain" description="Transposase IS66 C-terminal" evidence="6">
    <location>
        <begin position="479"/>
        <end position="519"/>
    </location>
</feature>
<evidence type="ECO:0000259" key="6">
    <source>
        <dbReference type="Pfam" id="PF13817"/>
    </source>
</evidence>
<organism evidence="7 8">
    <name type="scientific">Ferroacidibacillus organovorans</name>
    <dbReference type="NCBI Taxonomy" id="1765683"/>
    <lineage>
        <taxon>Bacteria</taxon>
        <taxon>Bacillati</taxon>
        <taxon>Bacillota</taxon>
        <taxon>Bacilli</taxon>
        <taxon>Bacillales</taxon>
        <taxon>Alicyclobacillaceae</taxon>
        <taxon>Ferroacidibacillus</taxon>
    </lineage>
</organism>
<gene>
    <name evidence="7" type="ORF">B2M26_11835</name>
</gene>
<dbReference type="InterPro" id="IPR052344">
    <property type="entry name" value="Transposase-related"/>
</dbReference>
<feature type="domain" description="Transposase IS66 central" evidence="3">
    <location>
        <begin position="187"/>
        <end position="472"/>
    </location>
</feature>
<accession>A0A1V4ER82</accession>
<feature type="compositionally biased region" description="Acidic residues" evidence="2">
    <location>
        <begin position="70"/>
        <end position="88"/>
    </location>
</feature>
<dbReference type="Pfam" id="PF13817">
    <property type="entry name" value="DDE_Tnp_IS66_C"/>
    <property type="match status" value="1"/>
</dbReference>
<feature type="domain" description="Transposase IS66 zinc-finger binding" evidence="4">
    <location>
        <begin position="122"/>
        <end position="166"/>
    </location>
</feature>
<dbReference type="PANTHER" id="PTHR33678">
    <property type="entry name" value="BLL1576 PROTEIN"/>
    <property type="match status" value="1"/>
</dbReference>
<dbReference type="Pfam" id="PF13005">
    <property type="entry name" value="zf-IS66"/>
    <property type="match status" value="1"/>
</dbReference>
<evidence type="ECO:0000259" key="4">
    <source>
        <dbReference type="Pfam" id="PF13005"/>
    </source>
</evidence>
<dbReference type="PANTHER" id="PTHR33678:SF1">
    <property type="entry name" value="BLL1576 PROTEIN"/>
    <property type="match status" value="1"/>
</dbReference>
<dbReference type="NCBIfam" id="NF033517">
    <property type="entry name" value="transpos_IS66"/>
    <property type="match status" value="1"/>
</dbReference>
<dbReference type="Pfam" id="PF03050">
    <property type="entry name" value="DDE_Tnp_IS66"/>
    <property type="match status" value="1"/>
</dbReference>
<dbReference type="InterPro" id="IPR039552">
    <property type="entry name" value="IS66_C"/>
</dbReference>
<dbReference type="Proteomes" id="UP000190229">
    <property type="component" value="Unassembled WGS sequence"/>
</dbReference>
<dbReference type="InterPro" id="IPR024474">
    <property type="entry name" value="Znf_dom_IS66"/>
</dbReference>
<dbReference type="RefSeq" id="WP_079291399.1">
    <property type="nucleotide sequence ID" value="NZ_MWPS01000029.1"/>
</dbReference>
<protein>
    <submittedName>
        <fullName evidence="7">IS66 family transposase</fullName>
    </submittedName>
</protein>
<name>A0A1V4ER82_9BACL</name>
<proteinExistence type="predicted"/>
<evidence type="ECO:0000256" key="1">
    <source>
        <dbReference type="SAM" id="Coils"/>
    </source>
</evidence>
<reference evidence="7 8" key="1">
    <citation type="submission" date="2017-02" db="EMBL/GenBank/DDBJ databases">
        <title>Draft genome of Acidibacillus ferrooxidans Huett2.</title>
        <authorList>
            <person name="Schopf S."/>
        </authorList>
    </citation>
    <scope>NUCLEOTIDE SEQUENCE [LARGE SCALE GENOMIC DNA]</scope>
    <source>
        <strain evidence="7 8">Huett2</strain>
    </source>
</reference>
<feature type="coiled-coil region" evidence="1">
    <location>
        <begin position="12"/>
        <end position="39"/>
    </location>
</feature>
<keyword evidence="1" id="KW-0175">Coiled coil</keyword>
<dbReference type="InterPro" id="IPR004291">
    <property type="entry name" value="Transposase_IS66_central"/>
</dbReference>
<feature type="region of interest" description="Disordered" evidence="2">
    <location>
        <begin position="70"/>
        <end position="89"/>
    </location>
</feature>
<evidence type="ECO:0000259" key="3">
    <source>
        <dbReference type="Pfam" id="PF03050"/>
    </source>
</evidence>
<dbReference type="AlphaFoldDB" id="A0A1V4ER82"/>
<feature type="domain" description="Transposase TnpC homeodomain" evidence="5">
    <location>
        <begin position="35"/>
        <end position="114"/>
    </location>
</feature>
<comment type="caution">
    <text evidence="7">The sequence shown here is derived from an EMBL/GenBank/DDBJ whole genome shotgun (WGS) entry which is preliminary data.</text>
</comment>
<dbReference type="EMBL" id="MWPS01000029">
    <property type="protein sequence ID" value="OPG15436.1"/>
    <property type="molecule type" value="Genomic_DNA"/>
</dbReference>
<evidence type="ECO:0000256" key="2">
    <source>
        <dbReference type="SAM" id="MobiDB-lite"/>
    </source>
</evidence>
<keyword evidence="8" id="KW-1185">Reference proteome</keyword>
<sequence length="526" mass="60437">MTQATNDTTSPLESLQHRVVHLERQNADLKLKLAWYEERLRLNAQKRFGASSEKTSDGSEQMRLLFNEAEVEADAESESEATESDVETETITYERKKKQGQREELLKNLPVERIEYRLSEAEQVCSCCGGKTHEMSTEVRKELKIIPAQVKVLEHVQYVYSCRHCEKNEIHTPIVTALMPRPAYPGSLASASALAYVMNKKYVEGMPLYRLEQQLHRRGVLLSRQTLANWVLHGANQWLSKIYDRLHEELLKQTYLHADETTLQVLHEPGREAQSKSYLWLYRSGNGGVPIVLYEYQETRAKEHPKAFLEGFKGYLHVDGYPGYHHLPDVTLVGCMAHLRRRFDEAIKALPVQKKNAPVAAQIGLDYCNPLYKIERSLKDDPPEKRFEMRREKSRPILDAFLAWLQAQNDHVLPKSKLGEAVHYGLNQWSKLEVYMQDGHLEIDNNRAERSIKPFVIGRKAWLFSNTPRGARASAITYSIVETAKENGLDPLTYLQDLFEQMPNIDLSDPEAVNKLLPWNMAAAKK</sequence>
<evidence type="ECO:0000313" key="8">
    <source>
        <dbReference type="Proteomes" id="UP000190229"/>
    </source>
</evidence>